<evidence type="ECO:0000313" key="3">
    <source>
        <dbReference type="Proteomes" id="UP000316142"/>
    </source>
</evidence>
<organism evidence="2 3">
    <name type="scientific">Pantoea anthophila</name>
    <dbReference type="NCBI Taxonomy" id="470931"/>
    <lineage>
        <taxon>Bacteria</taxon>
        <taxon>Pseudomonadati</taxon>
        <taxon>Pseudomonadota</taxon>
        <taxon>Gammaproteobacteria</taxon>
        <taxon>Enterobacterales</taxon>
        <taxon>Erwiniaceae</taxon>
        <taxon>Pantoea</taxon>
    </lineage>
</organism>
<dbReference type="InterPro" id="IPR052158">
    <property type="entry name" value="INH-QAR"/>
</dbReference>
<sequence length="232" mass="24930">MTNRFRVLMPIYNGVTQLDFTGPYQFFARTPQFETILASVGGEDIHADGMHFTGLSDLLLEKECDVLCVPGGSGCTNAIENERFMKSIVALAHTASYITSVCSGSLILGAAGLLIGKKAACHWAWRNQLNLFGAIPDEGRVVKDGNIITGGGVTAGIDFSLALIGELCGDDVAMRVQLGLEYAPQPPYDAGRPETAPAWIAAEMKASAIERVYERMHILEKAAKNIPNLLQG</sequence>
<reference evidence="2 3" key="1">
    <citation type="submission" date="2019-06" db="EMBL/GenBank/DDBJ databases">
        <title>Taxogenomics and systematics of the genus Pantoea.</title>
        <authorList>
            <person name="Tambong J.T."/>
        </authorList>
    </citation>
    <scope>NUCLEOTIDE SEQUENCE [LARGE SCALE GENOMIC DNA]</scope>
    <source>
        <strain evidence="2 3">LMG 2558</strain>
    </source>
</reference>
<dbReference type="CDD" id="cd03139">
    <property type="entry name" value="GATase1_PfpI_2"/>
    <property type="match status" value="1"/>
</dbReference>
<dbReference type="EMBL" id="VHIZ01000037">
    <property type="protein sequence ID" value="TPV28903.1"/>
    <property type="molecule type" value="Genomic_DNA"/>
</dbReference>
<dbReference type="PANTHER" id="PTHR43130:SF2">
    <property type="entry name" value="DJ-1_PFPI DOMAIN-CONTAINING PROTEIN"/>
    <property type="match status" value="1"/>
</dbReference>
<name>A0ABY2Z8M3_9GAMM</name>
<evidence type="ECO:0000259" key="1">
    <source>
        <dbReference type="Pfam" id="PF01965"/>
    </source>
</evidence>
<dbReference type="InterPro" id="IPR002818">
    <property type="entry name" value="DJ-1/PfpI"/>
</dbReference>
<feature type="domain" description="DJ-1/PfpI" evidence="1">
    <location>
        <begin position="6"/>
        <end position="164"/>
    </location>
</feature>
<dbReference type="PANTHER" id="PTHR43130">
    <property type="entry name" value="ARAC-FAMILY TRANSCRIPTIONAL REGULATOR"/>
    <property type="match status" value="1"/>
</dbReference>
<protein>
    <submittedName>
        <fullName evidence="2">DJ-1/PfpI family protein</fullName>
    </submittedName>
</protein>
<dbReference type="Pfam" id="PF01965">
    <property type="entry name" value="DJ-1_PfpI"/>
    <property type="match status" value="1"/>
</dbReference>
<proteinExistence type="predicted"/>
<evidence type="ECO:0000313" key="2">
    <source>
        <dbReference type="EMBL" id="TPV28903.1"/>
    </source>
</evidence>
<gene>
    <name evidence="2" type="ORF">FJW00_08110</name>
</gene>
<dbReference type="InterPro" id="IPR029062">
    <property type="entry name" value="Class_I_gatase-like"/>
</dbReference>
<keyword evidence="3" id="KW-1185">Reference proteome</keyword>
<accession>A0ABY2Z8M3</accession>
<dbReference type="SUPFAM" id="SSF52317">
    <property type="entry name" value="Class I glutamine amidotransferase-like"/>
    <property type="match status" value="1"/>
</dbReference>
<dbReference type="Gene3D" id="3.40.50.880">
    <property type="match status" value="1"/>
</dbReference>
<comment type="caution">
    <text evidence="2">The sequence shown here is derived from an EMBL/GenBank/DDBJ whole genome shotgun (WGS) entry which is preliminary data.</text>
</comment>
<dbReference type="Proteomes" id="UP000316142">
    <property type="component" value="Unassembled WGS sequence"/>
</dbReference>
<dbReference type="RefSeq" id="WP_140923469.1">
    <property type="nucleotide sequence ID" value="NZ_CP122311.1"/>
</dbReference>